<reference evidence="6 7" key="1">
    <citation type="submission" date="2023-08" db="EMBL/GenBank/DDBJ databases">
        <title>Bioegradation of LLDPE and BLDPE plastic by marine bacteria from coast plastic debris.</title>
        <authorList>
            <person name="Rong Z."/>
        </authorList>
    </citation>
    <scope>NUCLEOTIDE SEQUENCE [LARGE SCALE GENOMIC DNA]</scope>
    <source>
        <strain evidence="6 7">Z-2</strain>
    </source>
</reference>
<evidence type="ECO:0000313" key="6">
    <source>
        <dbReference type="EMBL" id="MDS1116872.1"/>
    </source>
</evidence>
<dbReference type="RefSeq" id="WP_310952548.1">
    <property type="nucleotide sequence ID" value="NZ_JAVLUS010000039.1"/>
</dbReference>
<dbReference type="SUPFAM" id="SSF46689">
    <property type="entry name" value="Homeodomain-like"/>
    <property type="match status" value="1"/>
</dbReference>
<dbReference type="PRINTS" id="PR00455">
    <property type="entry name" value="HTHTETR"/>
</dbReference>
<accession>A0ABU2GZI1</accession>
<dbReference type="PANTHER" id="PTHR30055">
    <property type="entry name" value="HTH-TYPE TRANSCRIPTIONAL REGULATOR RUTR"/>
    <property type="match status" value="1"/>
</dbReference>
<feature type="DNA-binding region" description="H-T-H motif" evidence="4">
    <location>
        <begin position="34"/>
        <end position="53"/>
    </location>
</feature>
<evidence type="ECO:0000256" key="4">
    <source>
        <dbReference type="PROSITE-ProRule" id="PRU00335"/>
    </source>
</evidence>
<dbReference type="InterPro" id="IPR001647">
    <property type="entry name" value="HTH_TetR"/>
</dbReference>
<sequence length="211" mass="23483">MRSEQRTFTEDMRRRQIVDCAIELIAEIGYPQASLSKIGERASIAKSVVLYHFKGKHELVAAIVETVFTASATVMVPRLSAAQSPTHRLIAYIESNGEFLDRHRAEAVALYEISTSYRTADGLRLDQAAQRSVEAEGVPEVFALLDPESIFADGIREEEFHTSASPRDLKNALRAALDGAVTEMARDDDYDVLTYTNTVRDLFLTAMGVQR</sequence>
<dbReference type="Gene3D" id="1.10.357.10">
    <property type="entry name" value="Tetracycline Repressor, domain 2"/>
    <property type="match status" value="1"/>
</dbReference>
<gene>
    <name evidence="6" type="ORF">RD149_24365</name>
</gene>
<organism evidence="6 7">
    <name type="scientific">Gordonia westfalica</name>
    <dbReference type="NCBI Taxonomy" id="158898"/>
    <lineage>
        <taxon>Bacteria</taxon>
        <taxon>Bacillati</taxon>
        <taxon>Actinomycetota</taxon>
        <taxon>Actinomycetes</taxon>
        <taxon>Mycobacteriales</taxon>
        <taxon>Gordoniaceae</taxon>
        <taxon>Gordonia</taxon>
    </lineage>
</organism>
<dbReference type="PROSITE" id="PS50977">
    <property type="entry name" value="HTH_TETR_2"/>
    <property type="match status" value="1"/>
</dbReference>
<dbReference type="PANTHER" id="PTHR30055:SF234">
    <property type="entry name" value="HTH-TYPE TRANSCRIPTIONAL REGULATOR BETI"/>
    <property type="match status" value="1"/>
</dbReference>
<dbReference type="EMBL" id="JAVLUS010000039">
    <property type="protein sequence ID" value="MDS1116872.1"/>
    <property type="molecule type" value="Genomic_DNA"/>
</dbReference>
<evidence type="ECO:0000256" key="1">
    <source>
        <dbReference type="ARBA" id="ARBA00023015"/>
    </source>
</evidence>
<keyword evidence="1" id="KW-0805">Transcription regulation</keyword>
<evidence type="ECO:0000259" key="5">
    <source>
        <dbReference type="PROSITE" id="PS50977"/>
    </source>
</evidence>
<feature type="domain" description="HTH tetR-type" evidence="5">
    <location>
        <begin position="11"/>
        <end position="71"/>
    </location>
</feature>
<evidence type="ECO:0000256" key="3">
    <source>
        <dbReference type="ARBA" id="ARBA00023163"/>
    </source>
</evidence>
<name>A0ABU2GZI1_9ACTN</name>
<dbReference type="Proteomes" id="UP001265083">
    <property type="component" value="Unassembled WGS sequence"/>
</dbReference>
<dbReference type="Pfam" id="PF00440">
    <property type="entry name" value="TetR_N"/>
    <property type="match status" value="1"/>
</dbReference>
<evidence type="ECO:0000256" key="2">
    <source>
        <dbReference type="ARBA" id="ARBA00023125"/>
    </source>
</evidence>
<keyword evidence="2 4" id="KW-0238">DNA-binding</keyword>
<dbReference type="Gene3D" id="1.10.10.60">
    <property type="entry name" value="Homeodomain-like"/>
    <property type="match status" value="1"/>
</dbReference>
<comment type="caution">
    <text evidence="6">The sequence shown here is derived from an EMBL/GenBank/DDBJ whole genome shotgun (WGS) entry which is preliminary data.</text>
</comment>
<proteinExistence type="predicted"/>
<protein>
    <submittedName>
        <fullName evidence="6">TetR/AcrR family transcriptional regulator</fullName>
    </submittedName>
</protein>
<evidence type="ECO:0000313" key="7">
    <source>
        <dbReference type="Proteomes" id="UP001265083"/>
    </source>
</evidence>
<keyword evidence="3" id="KW-0804">Transcription</keyword>
<dbReference type="InterPro" id="IPR050109">
    <property type="entry name" value="HTH-type_TetR-like_transc_reg"/>
</dbReference>
<keyword evidence="7" id="KW-1185">Reference proteome</keyword>
<dbReference type="InterPro" id="IPR009057">
    <property type="entry name" value="Homeodomain-like_sf"/>
</dbReference>